<dbReference type="GO" id="GO:0052689">
    <property type="term" value="F:carboxylic ester hydrolase activity"/>
    <property type="evidence" value="ECO:0007669"/>
    <property type="project" value="TreeGrafter"/>
</dbReference>
<protein>
    <submittedName>
        <fullName evidence="3">Acyl-protein thioesterase 1</fullName>
    </submittedName>
</protein>
<evidence type="ECO:0000256" key="1">
    <source>
        <dbReference type="ARBA" id="ARBA00006499"/>
    </source>
</evidence>
<evidence type="ECO:0000313" key="3">
    <source>
        <dbReference type="EMBL" id="KAK0664196.1"/>
    </source>
</evidence>
<dbReference type="SUPFAM" id="SSF53474">
    <property type="entry name" value="alpha/beta-Hydrolases"/>
    <property type="match status" value="1"/>
</dbReference>
<proteinExistence type="inferred from homology"/>
<accession>A0AA39Z4Y8</accession>
<keyword evidence="4" id="KW-1185">Reference proteome</keyword>
<dbReference type="InterPro" id="IPR029058">
    <property type="entry name" value="AB_hydrolase_fold"/>
</dbReference>
<evidence type="ECO:0000313" key="4">
    <source>
        <dbReference type="Proteomes" id="UP001175001"/>
    </source>
</evidence>
<dbReference type="PANTHER" id="PTHR10655">
    <property type="entry name" value="LYSOPHOSPHOLIPASE-RELATED"/>
    <property type="match status" value="1"/>
</dbReference>
<dbReference type="Pfam" id="PF02230">
    <property type="entry name" value="Abhydrolase_2"/>
    <property type="match status" value="1"/>
</dbReference>
<dbReference type="GO" id="GO:0008474">
    <property type="term" value="F:palmitoyl-(protein) hydrolase activity"/>
    <property type="evidence" value="ECO:0007669"/>
    <property type="project" value="TreeGrafter"/>
</dbReference>
<dbReference type="InterPro" id="IPR003140">
    <property type="entry name" value="PLipase/COase/thioEstase"/>
</dbReference>
<dbReference type="PANTHER" id="PTHR10655:SF63">
    <property type="entry name" value="PHOSPHOLIPASE_CARBOXYLESTERASE_THIOESTERASE DOMAIN-CONTAINING PROTEIN"/>
    <property type="match status" value="1"/>
</dbReference>
<dbReference type="AlphaFoldDB" id="A0AA39Z4Y8"/>
<sequence length="257" mass="28650">MSEPHNSNSGEVIVEPSNASQHTHTIIFLHGRDSLVADFQSELFESQASDGRYLQDLLPGFKWVFPAAGLRPAARFDCCEMSQWFDIWSVEEPEQREEMQRAGLEESVEKVLRLLEREARLVPCERIVLAGISQGCATAVQALLRGGRRCGAFIGFCGWFPLRAETLESARGGAEGEGEGRSRGMGAAIQTPVLLEHCTKDDVVPVRNGEVLRDTLIQLGMDVEWHAYEGYAYEEEGHWVKEPQGVDDLVAFLKRVC</sequence>
<feature type="domain" description="Phospholipase/carboxylesterase/thioesterase" evidence="2">
    <location>
        <begin position="12"/>
        <end position="236"/>
    </location>
</feature>
<dbReference type="InterPro" id="IPR050565">
    <property type="entry name" value="LYPA1-2/EST-like"/>
</dbReference>
<dbReference type="EMBL" id="JAUJDW010000002">
    <property type="protein sequence ID" value="KAK0664196.1"/>
    <property type="molecule type" value="Genomic_DNA"/>
</dbReference>
<comment type="similarity">
    <text evidence="1">Belongs to the AB hydrolase superfamily. AB hydrolase 2 family.</text>
</comment>
<reference evidence="3" key="1">
    <citation type="submission" date="2023-06" db="EMBL/GenBank/DDBJ databases">
        <title>Multi-omics analyses reveal the molecular pathogenesis toolkit of Lasiodiplodia hormozganensis, a cross-kingdom pathogen.</title>
        <authorList>
            <person name="Felix C."/>
            <person name="Meneses R."/>
            <person name="Goncalves M.F.M."/>
            <person name="Tilleman L."/>
            <person name="Duarte A.S."/>
            <person name="Jorrin-Novo J.V."/>
            <person name="Van De Peer Y."/>
            <person name="Deforce D."/>
            <person name="Van Nieuwerburgh F."/>
            <person name="Esteves A.C."/>
            <person name="Alves A."/>
        </authorList>
    </citation>
    <scope>NUCLEOTIDE SEQUENCE</scope>
    <source>
        <strain evidence="3">CBS 339.90</strain>
    </source>
</reference>
<name>A0AA39Z4Y8_9PEZI</name>
<dbReference type="Gene3D" id="3.40.50.1820">
    <property type="entry name" value="alpha/beta hydrolase"/>
    <property type="match status" value="1"/>
</dbReference>
<evidence type="ECO:0000259" key="2">
    <source>
        <dbReference type="Pfam" id="PF02230"/>
    </source>
</evidence>
<dbReference type="GO" id="GO:0005737">
    <property type="term" value="C:cytoplasm"/>
    <property type="evidence" value="ECO:0007669"/>
    <property type="project" value="TreeGrafter"/>
</dbReference>
<organism evidence="3 4">
    <name type="scientific">Lasiodiplodia hormozganensis</name>
    <dbReference type="NCBI Taxonomy" id="869390"/>
    <lineage>
        <taxon>Eukaryota</taxon>
        <taxon>Fungi</taxon>
        <taxon>Dikarya</taxon>
        <taxon>Ascomycota</taxon>
        <taxon>Pezizomycotina</taxon>
        <taxon>Dothideomycetes</taxon>
        <taxon>Dothideomycetes incertae sedis</taxon>
        <taxon>Botryosphaeriales</taxon>
        <taxon>Botryosphaeriaceae</taxon>
        <taxon>Lasiodiplodia</taxon>
    </lineage>
</organism>
<gene>
    <name evidence="3" type="ORF">DIS24_g824</name>
</gene>
<comment type="caution">
    <text evidence="3">The sequence shown here is derived from an EMBL/GenBank/DDBJ whole genome shotgun (WGS) entry which is preliminary data.</text>
</comment>
<dbReference type="Proteomes" id="UP001175001">
    <property type="component" value="Unassembled WGS sequence"/>
</dbReference>